<sequence>MVLVTDIFRLETLQPSDASNLSRLMISNGKRFQKYLPITLSQNISEDASKDYIKKKNSEIQNKTEFTFAIKDRDSNAIAGLVILKHLDYQSKLGEFAYCLGSKYSGNGWMTKSIKAVTDFAFSELQLNTLQIVVHKTNTESVNVAERSGFTWVKTLPKEYVSGKSTLDMELYELHKDAI</sequence>
<evidence type="ECO:0000313" key="5">
    <source>
        <dbReference type="EMBL" id="GAA0737582.1"/>
    </source>
</evidence>
<reference evidence="5 6" key="1">
    <citation type="journal article" date="2019" name="Int. J. Syst. Evol. Microbiol.">
        <title>The Global Catalogue of Microorganisms (GCM) 10K type strain sequencing project: providing services to taxonomists for standard genome sequencing and annotation.</title>
        <authorList>
            <consortium name="The Broad Institute Genomics Platform"/>
            <consortium name="The Broad Institute Genome Sequencing Center for Infectious Disease"/>
            <person name="Wu L."/>
            <person name="Ma J."/>
        </authorList>
    </citation>
    <scope>NUCLEOTIDE SEQUENCE [LARGE SCALE GENOMIC DNA]</scope>
    <source>
        <strain evidence="5 6">JCM 15976</strain>
    </source>
</reference>
<gene>
    <name evidence="5" type="ORF">GCM10009431_04640</name>
</gene>
<keyword evidence="6" id="KW-1185">Reference proteome</keyword>
<proteinExistence type="inferred from homology"/>
<organism evidence="5 6">
    <name type="scientific">Gaetbulibacter jejuensis</name>
    <dbReference type="NCBI Taxonomy" id="584607"/>
    <lineage>
        <taxon>Bacteria</taxon>
        <taxon>Pseudomonadati</taxon>
        <taxon>Bacteroidota</taxon>
        <taxon>Flavobacteriia</taxon>
        <taxon>Flavobacteriales</taxon>
        <taxon>Flavobacteriaceae</taxon>
        <taxon>Gaetbulibacter</taxon>
    </lineage>
</organism>
<evidence type="ECO:0000256" key="1">
    <source>
        <dbReference type="ARBA" id="ARBA00022679"/>
    </source>
</evidence>
<dbReference type="PROSITE" id="PS51186">
    <property type="entry name" value="GNAT"/>
    <property type="match status" value="1"/>
</dbReference>
<dbReference type="RefSeq" id="WP_343795468.1">
    <property type="nucleotide sequence ID" value="NZ_BAAAGF010000001.1"/>
</dbReference>
<dbReference type="PANTHER" id="PTHR43792:SF8">
    <property type="entry name" value="[RIBOSOMAL PROTEIN US5]-ALANINE N-ACETYLTRANSFERASE"/>
    <property type="match status" value="1"/>
</dbReference>
<evidence type="ECO:0000256" key="2">
    <source>
        <dbReference type="ARBA" id="ARBA00023315"/>
    </source>
</evidence>
<evidence type="ECO:0000313" key="6">
    <source>
        <dbReference type="Proteomes" id="UP001500736"/>
    </source>
</evidence>
<dbReference type="Pfam" id="PF13302">
    <property type="entry name" value="Acetyltransf_3"/>
    <property type="match status" value="1"/>
</dbReference>
<dbReference type="InterPro" id="IPR000182">
    <property type="entry name" value="GNAT_dom"/>
</dbReference>
<dbReference type="PANTHER" id="PTHR43792">
    <property type="entry name" value="GNAT FAMILY, PUTATIVE (AFU_ORTHOLOGUE AFUA_3G00765)-RELATED-RELATED"/>
    <property type="match status" value="1"/>
</dbReference>
<accession>A0ABN1JEE6</accession>
<dbReference type="InterPro" id="IPR051531">
    <property type="entry name" value="N-acetyltransferase"/>
</dbReference>
<dbReference type="SUPFAM" id="SSF55729">
    <property type="entry name" value="Acyl-CoA N-acyltransferases (Nat)"/>
    <property type="match status" value="1"/>
</dbReference>
<dbReference type="Proteomes" id="UP001500736">
    <property type="component" value="Unassembled WGS sequence"/>
</dbReference>
<dbReference type="Gene3D" id="3.40.630.30">
    <property type="match status" value="1"/>
</dbReference>
<evidence type="ECO:0000259" key="4">
    <source>
        <dbReference type="PROSITE" id="PS51186"/>
    </source>
</evidence>
<keyword evidence="1" id="KW-0808">Transferase</keyword>
<comment type="similarity">
    <text evidence="3">Belongs to the acetyltransferase family. RimJ subfamily.</text>
</comment>
<evidence type="ECO:0000256" key="3">
    <source>
        <dbReference type="ARBA" id="ARBA00038502"/>
    </source>
</evidence>
<dbReference type="InterPro" id="IPR016181">
    <property type="entry name" value="Acyl_CoA_acyltransferase"/>
</dbReference>
<comment type="caution">
    <text evidence="5">The sequence shown here is derived from an EMBL/GenBank/DDBJ whole genome shotgun (WGS) entry which is preliminary data.</text>
</comment>
<keyword evidence="2" id="KW-0012">Acyltransferase</keyword>
<dbReference type="EMBL" id="BAAAGF010000001">
    <property type="protein sequence ID" value="GAA0737582.1"/>
    <property type="molecule type" value="Genomic_DNA"/>
</dbReference>
<feature type="domain" description="N-acetyltransferase" evidence="4">
    <location>
        <begin position="8"/>
        <end position="174"/>
    </location>
</feature>
<name>A0ABN1JEE6_9FLAO</name>
<protein>
    <submittedName>
        <fullName evidence="5">GNAT family N-acetyltransferase</fullName>
    </submittedName>
</protein>